<feature type="region of interest" description="Disordered" evidence="1">
    <location>
        <begin position="1"/>
        <end position="33"/>
    </location>
</feature>
<proteinExistence type="predicted"/>
<protein>
    <recommendedName>
        <fullName evidence="4">NWD NACHT-NTPase N-terminal domain-containing protein</fullName>
    </recommendedName>
</protein>
<keyword evidence="3" id="KW-1185">Reference proteome</keyword>
<comment type="caution">
    <text evidence="2">The sequence shown here is derived from an EMBL/GenBank/DDBJ whole genome shotgun (WGS) entry which is preliminary data.</text>
</comment>
<evidence type="ECO:0000256" key="1">
    <source>
        <dbReference type="SAM" id="MobiDB-lite"/>
    </source>
</evidence>
<dbReference type="EMBL" id="JAIMJC010000001">
    <property type="protein sequence ID" value="KAH0532182.1"/>
    <property type="molecule type" value="Genomic_DNA"/>
</dbReference>
<gene>
    <name evidence="2" type="ORF">TsFJ059_000909</name>
</gene>
<organism evidence="2 3">
    <name type="scientific">Trichoderma semiorbis</name>
    <dbReference type="NCBI Taxonomy" id="1491008"/>
    <lineage>
        <taxon>Eukaryota</taxon>
        <taxon>Fungi</taxon>
        <taxon>Dikarya</taxon>
        <taxon>Ascomycota</taxon>
        <taxon>Pezizomycotina</taxon>
        <taxon>Sordariomycetes</taxon>
        <taxon>Hypocreomycetidae</taxon>
        <taxon>Hypocreales</taxon>
        <taxon>Hypocreaceae</taxon>
        <taxon>Trichoderma</taxon>
    </lineage>
</organism>
<evidence type="ECO:0000313" key="3">
    <source>
        <dbReference type="Proteomes" id="UP000826573"/>
    </source>
</evidence>
<evidence type="ECO:0008006" key="4">
    <source>
        <dbReference type="Google" id="ProtNLM"/>
    </source>
</evidence>
<evidence type="ECO:0000313" key="2">
    <source>
        <dbReference type="EMBL" id="KAH0532182.1"/>
    </source>
</evidence>
<name>A0A9P8HWD0_9HYPO</name>
<dbReference type="AlphaFoldDB" id="A0A9P8HWD0"/>
<dbReference type="Proteomes" id="UP000826573">
    <property type="component" value="Unassembled WGS sequence"/>
</dbReference>
<feature type="compositionally biased region" description="Basic and acidic residues" evidence="1">
    <location>
        <begin position="17"/>
        <end position="33"/>
    </location>
</feature>
<sequence>MKGWKLPIRSKKVKAQKTTEAHVPRPPKESPAAKELVRAGNALLSVALSHGPSPSLDAQIAPEQKQTARHEEIIAKALWDRVLLVVKESKDRDAIYLIDEIEKHVSQDGSSNTRPIVMTDLVSSVKEAMEHQFKDKHSDVAVSYDPVHAALPWAAVRVVLVGITSNYQLDIQILGGLASVTSLLLQCNMYQKLYFTSSSTTDGTKEALEALEESLVDSYANSLYFLGFLYSHRNKSMAIMAPFLLNDVEKKVKSLDESSSQLTKRADDSIFKLPFDTTGKYTNGFHLKHLPIDTIA</sequence>
<reference evidence="2 3" key="1">
    <citation type="submission" date="2021-08" db="EMBL/GenBank/DDBJ databases">
        <title>The highly contiguous genome resource for Trichoderma semiorbis FJ059, a fungal antagonistic to plant pathogens.</title>
        <authorList>
            <person name="Liu T."/>
        </authorList>
    </citation>
    <scope>NUCLEOTIDE SEQUENCE [LARGE SCALE GENOMIC DNA]</scope>
    <source>
        <strain evidence="2 3">FJ059</strain>
    </source>
</reference>
<accession>A0A9P8HWD0</accession>